<proteinExistence type="predicted"/>
<dbReference type="EMBL" id="MU857045">
    <property type="protein sequence ID" value="KAK4150886.1"/>
    <property type="molecule type" value="Genomic_DNA"/>
</dbReference>
<gene>
    <name evidence="3" type="ORF">C8A00DRAFT_17643</name>
</gene>
<dbReference type="Proteomes" id="UP001302745">
    <property type="component" value="Unassembled WGS sequence"/>
</dbReference>
<reference evidence="3" key="2">
    <citation type="submission" date="2023-05" db="EMBL/GenBank/DDBJ databases">
        <authorList>
            <consortium name="Lawrence Berkeley National Laboratory"/>
            <person name="Steindorff A."/>
            <person name="Hensen N."/>
            <person name="Bonometti L."/>
            <person name="Westerberg I."/>
            <person name="Brannstrom I.O."/>
            <person name="Guillou S."/>
            <person name="Cros-Aarteil S."/>
            <person name="Calhoun S."/>
            <person name="Haridas S."/>
            <person name="Kuo A."/>
            <person name="Mondo S."/>
            <person name="Pangilinan J."/>
            <person name="Riley R."/>
            <person name="Labutti K."/>
            <person name="Andreopoulos B."/>
            <person name="Lipzen A."/>
            <person name="Chen C."/>
            <person name="Yanf M."/>
            <person name="Daum C."/>
            <person name="Ng V."/>
            <person name="Clum A."/>
            <person name="Ohm R."/>
            <person name="Martin F."/>
            <person name="Silar P."/>
            <person name="Natvig D."/>
            <person name="Lalanne C."/>
            <person name="Gautier V."/>
            <person name="Ament-Velasquez S.L."/>
            <person name="Kruys A."/>
            <person name="Hutchinson M.I."/>
            <person name="Powell A.J."/>
            <person name="Barry K."/>
            <person name="Miller A.N."/>
            <person name="Grigoriev I.V."/>
            <person name="Debuchy R."/>
            <person name="Gladieux P."/>
            <person name="Thoren M.H."/>
            <person name="Johannesson H."/>
        </authorList>
    </citation>
    <scope>NUCLEOTIDE SEQUENCE</scope>
    <source>
        <strain evidence="3">CBS 538.74</strain>
    </source>
</reference>
<feature type="domain" description="Clr5" evidence="2">
    <location>
        <begin position="1"/>
        <end position="54"/>
    </location>
</feature>
<reference evidence="3" key="1">
    <citation type="journal article" date="2023" name="Mol. Phylogenet. Evol.">
        <title>Genome-scale phylogeny and comparative genomics of the fungal order Sordariales.</title>
        <authorList>
            <person name="Hensen N."/>
            <person name="Bonometti L."/>
            <person name="Westerberg I."/>
            <person name="Brannstrom I.O."/>
            <person name="Guillou S."/>
            <person name="Cros-Aarteil S."/>
            <person name="Calhoun S."/>
            <person name="Haridas S."/>
            <person name="Kuo A."/>
            <person name="Mondo S."/>
            <person name="Pangilinan J."/>
            <person name="Riley R."/>
            <person name="LaButti K."/>
            <person name="Andreopoulos B."/>
            <person name="Lipzen A."/>
            <person name="Chen C."/>
            <person name="Yan M."/>
            <person name="Daum C."/>
            <person name="Ng V."/>
            <person name="Clum A."/>
            <person name="Steindorff A."/>
            <person name="Ohm R.A."/>
            <person name="Martin F."/>
            <person name="Silar P."/>
            <person name="Natvig D.O."/>
            <person name="Lalanne C."/>
            <person name="Gautier V."/>
            <person name="Ament-Velasquez S.L."/>
            <person name="Kruys A."/>
            <person name="Hutchinson M.I."/>
            <person name="Powell A.J."/>
            <person name="Barry K."/>
            <person name="Miller A.N."/>
            <person name="Grigoriev I.V."/>
            <person name="Debuchy R."/>
            <person name="Gladieux P."/>
            <person name="Hiltunen Thoren M."/>
            <person name="Johannesson H."/>
        </authorList>
    </citation>
    <scope>NUCLEOTIDE SEQUENCE</scope>
    <source>
        <strain evidence="3">CBS 538.74</strain>
    </source>
</reference>
<dbReference type="InterPro" id="IPR025676">
    <property type="entry name" value="Clr5_dom"/>
</dbReference>
<protein>
    <recommendedName>
        <fullName evidence="2">Clr5 domain-containing protein</fullName>
    </recommendedName>
</protein>
<dbReference type="PANTHER" id="PTHR38788:SF3">
    <property type="entry name" value="CLR5 DOMAIN-CONTAINING PROTEIN"/>
    <property type="match status" value="1"/>
</dbReference>
<keyword evidence="4" id="KW-1185">Reference proteome</keyword>
<comment type="caution">
    <text evidence="3">The sequence shown here is derived from an EMBL/GenBank/DDBJ whole genome shotgun (WGS) entry which is preliminary data.</text>
</comment>
<name>A0AAN6VIP5_9PEZI</name>
<evidence type="ECO:0000313" key="4">
    <source>
        <dbReference type="Proteomes" id="UP001302745"/>
    </source>
</evidence>
<evidence type="ECO:0000256" key="1">
    <source>
        <dbReference type="SAM" id="MobiDB-lite"/>
    </source>
</evidence>
<dbReference type="AlphaFoldDB" id="A0AAN6VIP5"/>
<accession>A0AAN6VIP5</accession>
<feature type="region of interest" description="Disordered" evidence="1">
    <location>
        <begin position="58"/>
        <end position="92"/>
    </location>
</feature>
<evidence type="ECO:0000313" key="3">
    <source>
        <dbReference type="EMBL" id="KAK4150886.1"/>
    </source>
</evidence>
<dbReference type="Pfam" id="PF14420">
    <property type="entry name" value="Clr5"/>
    <property type="match status" value="1"/>
</dbReference>
<organism evidence="3 4">
    <name type="scientific">Chaetomidium leptoderma</name>
    <dbReference type="NCBI Taxonomy" id="669021"/>
    <lineage>
        <taxon>Eukaryota</taxon>
        <taxon>Fungi</taxon>
        <taxon>Dikarya</taxon>
        <taxon>Ascomycota</taxon>
        <taxon>Pezizomycotina</taxon>
        <taxon>Sordariomycetes</taxon>
        <taxon>Sordariomycetidae</taxon>
        <taxon>Sordariales</taxon>
        <taxon>Chaetomiaceae</taxon>
        <taxon>Chaetomidium</taxon>
    </lineage>
</organism>
<evidence type="ECO:0000259" key="2">
    <source>
        <dbReference type="Pfam" id="PF14420"/>
    </source>
</evidence>
<feature type="compositionally biased region" description="Basic and acidic residues" evidence="1">
    <location>
        <begin position="67"/>
        <end position="77"/>
    </location>
</feature>
<dbReference type="PANTHER" id="PTHR38788">
    <property type="entry name" value="CLR5 DOMAIN-CONTAINING PROTEIN"/>
    <property type="match status" value="1"/>
</dbReference>
<sequence>MTKQWEKYRETIIAEYKDLNKPLHEVRRVMMQRYGFRASTRAYRSRFDRWGVHKYSRRRHMRSMSRSRRESISDGDLHPQSPDMEDGSAQAATPVVSKPDELLTPGICVATPVVGYRSSLCLAKTDFPYTPITPSPSPAVMHSPAFSLNQFGSSLGAFGSQNIGCWSSNSAPIYRPDPRDVVIVGSDASGQDHGTISMSGIPTGYGYSLGFLTGQE</sequence>